<dbReference type="GO" id="GO:0005634">
    <property type="term" value="C:nucleus"/>
    <property type="evidence" value="ECO:0007669"/>
    <property type="project" value="UniProtKB-SubCell"/>
</dbReference>
<dbReference type="Proteomes" id="UP001150925">
    <property type="component" value="Unassembled WGS sequence"/>
</dbReference>
<dbReference type="Pfam" id="PF00172">
    <property type="entry name" value="Zn_clus"/>
    <property type="match status" value="1"/>
</dbReference>
<keyword evidence="3" id="KW-0805">Transcription regulation</keyword>
<dbReference type="GO" id="GO:0000981">
    <property type="term" value="F:DNA-binding transcription factor activity, RNA polymerase II-specific"/>
    <property type="evidence" value="ECO:0007669"/>
    <property type="project" value="InterPro"/>
</dbReference>
<dbReference type="InterPro" id="IPR036864">
    <property type="entry name" value="Zn2-C6_fun-type_DNA-bd_sf"/>
</dbReference>
<evidence type="ECO:0000256" key="1">
    <source>
        <dbReference type="ARBA" id="ARBA00004123"/>
    </source>
</evidence>
<keyword evidence="5" id="KW-0539">Nucleus</keyword>
<accession>A0A9W8AMH3</accession>
<sequence length="689" mass="76383">MIQLPEETPGTESSEPKLLRACDTCRRKKIRCAGQKPVCSTCQRNQTPCHYSSWVRAKRGRKNPGEGSAPPAEGLQLNSGALMSTFLLQSAAPLTPPHPSNAPTYSTALPTPSLTSPTDAQLSNQSLSMDSSAGIGELLTRIQSLEQYLQNMVIYQNQHQVEGAGTNVGATPGDPIAGAPSALVGLGLTLGQNQLHLSLNNNSDTRPEQQSSNKRKYSEDMDESDNALNAVNRTSKLRTLEPTSNDSVATGVHKYYEPEVVTSLIELFFKVKHPLLSVFSYDEFLKRFRQDNISDIFLNSILAMASRYSTLPLVMRDPPYQAGDIYHTRARTLAVSAMSVTSLDNIQAFVLMGLYEIGRGKETAWMYIGIATRMAQRMGLNRIDADPNRSYSSREWQQRETKRRVWWLTFITENLTSLAMNRPPSLHPDDCKVNHPSSDQILREFVTASHDSNPLGTLGGGGAPINITTDTSSAARGGLDSNPTEPSCQISTDLIHGHGHVQRTIPSVNLTSFDVELVLIMSKISSTRSRVLVDPQKWLPNSRALTQELMEWFAKLPPHLQIPPGQRWSKKHVQSQPAFCSYLINLHCLYYTAVIFTNQVDDYLRSQLTLDDKVLLESQEFCWNSAAAIAQLMDLLEHLGAQYYNSFFGMCLINAGLVFIDNLTPTSPLPKGQLPDRTRVALSADYLIR</sequence>
<evidence type="ECO:0000256" key="6">
    <source>
        <dbReference type="SAM" id="MobiDB-lite"/>
    </source>
</evidence>
<dbReference type="SMART" id="SM00066">
    <property type="entry name" value="GAL4"/>
    <property type="match status" value="1"/>
</dbReference>
<dbReference type="GO" id="GO:0003677">
    <property type="term" value="F:DNA binding"/>
    <property type="evidence" value="ECO:0007669"/>
    <property type="project" value="InterPro"/>
</dbReference>
<feature type="region of interest" description="Disordered" evidence="6">
    <location>
        <begin position="91"/>
        <end position="124"/>
    </location>
</feature>
<keyword evidence="2" id="KW-0479">Metal-binding</keyword>
<evidence type="ECO:0000256" key="5">
    <source>
        <dbReference type="ARBA" id="ARBA00023242"/>
    </source>
</evidence>
<dbReference type="AlphaFoldDB" id="A0A9W8AMH3"/>
<dbReference type="OrthoDB" id="2123952at2759"/>
<dbReference type="GO" id="GO:0008270">
    <property type="term" value="F:zinc ion binding"/>
    <property type="evidence" value="ECO:0007669"/>
    <property type="project" value="InterPro"/>
</dbReference>
<comment type="subcellular location">
    <subcellularLocation>
        <location evidence="1">Nucleus</location>
    </subcellularLocation>
</comment>
<dbReference type="InterPro" id="IPR050815">
    <property type="entry name" value="TF_fung"/>
</dbReference>
<dbReference type="SMART" id="SM00906">
    <property type="entry name" value="Fungal_trans"/>
    <property type="match status" value="1"/>
</dbReference>
<organism evidence="8 9">
    <name type="scientific">Dispira parvispora</name>
    <dbReference type="NCBI Taxonomy" id="1520584"/>
    <lineage>
        <taxon>Eukaryota</taxon>
        <taxon>Fungi</taxon>
        <taxon>Fungi incertae sedis</taxon>
        <taxon>Zoopagomycota</taxon>
        <taxon>Kickxellomycotina</taxon>
        <taxon>Dimargaritomycetes</taxon>
        <taxon>Dimargaritales</taxon>
        <taxon>Dimargaritaceae</taxon>
        <taxon>Dispira</taxon>
    </lineage>
</organism>
<dbReference type="PANTHER" id="PTHR47338">
    <property type="entry name" value="ZN(II)2CYS6 TRANSCRIPTION FACTOR (EUROFUNG)-RELATED"/>
    <property type="match status" value="1"/>
</dbReference>
<dbReference type="Pfam" id="PF04082">
    <property type="entry name" value="Fungal_trans"/>
    <property type="match status" value="1"/>
</dbReference>
<gene>
    <name evidence="8" type="ORF">IWQ62_004404</name>
</gene>
<name>A0A9W8AMH3_9FUNG</name>
<dbReference type="PROSITE" id="PS50048">
    <property type="entry name" value="ZN2_CY6_FUNGAL_2"/>
    <property type="match status" value="1"/>
</dbReference>
<dbReference type="InterPro" id="IPR007219">
    <property type="entry name" value="XnlR_reg_dom"/>
</dbReference>
<evidence type="ECO:0000259" key="7">
    <source>
        <dbReference type="PROSITE" id="PS50048"/>
    </source>
</evidence>
<comment type="caution">
    <text evidence="8">The sequence shown here is derived from an EMBL/GenBank/DDBJ whole genome shotgun (WGS) entry which is preliminary data.</text>
</comment>
<evidence type="ECO:0000313" key="9">
    <source>
        <dbReference type="Proteomes" id="UP001150925"/>
    </source>
</evidence>
<feature type="non-terminal residue" evidence="8">
    <location>
        <position position="689"/>
    </location>
</feature>
<dbReference type="SUPFAM" id="SSF57701">
    <property type="entry name" value="Zn2/Cys6 DNA-binding domain"/>
    <property type="match status" value="1"/>
</dbReference>
<dbReference type="CDD" id="cd12148">
    <property type="entry name" value="fungal_TF_MHR"/>
    <property type="match status" value="1"/>
</dbReference>
<dbReference type="InterPro" id="IPR001138">
    <property type="entry name" value="Zn2Cys6_DnaBD"/>
</dbReference>
<evidence type="ECO:0000313" key="8">
    <source>
        <dbReference type="EMBL" id="KAJ1959976.1"/>
    </source>
</evidence>
<reference evidence="8" key="1">
    <citation type="submission" date="2022-07" db="EMBL/GenBank/DDBJ databases">
        <title>Phylogenomic reconstructions and comparative analyses of Kickxellomycotina fungi.</title>
        <authorList>
            <person name="Reynolds N.K."/>
            <person name="Stajich J.E."/>
            <person name="Barry K."/>
            <person name="Grigoriev I.V."/>
            <person name="Crous P."/>
            <person name="Smith M.E."/>
        </authorList>
    </citation>
    <scope>NUCLEOTIDE SEQUENCE</scope>
    <source>
        <strain evidence="8">RSA 1196</strain>
    </source>
</reference>
<dbReference type="PROSITE" id="PS00463">
    <property type="entry name" value="ZN2_CY6_FUNGAL_1"/>
    <property type="match status" value="1"/>
</dbReference>
<feature type="compositionally biased region" description="Low complexity" evidence="6">
    <location>
        <begin position="102"/>
        <end position="118"/>
    </location>
</feature>
<evidence type="ECO:0000256" key="3">
    <source>
        <dbReference type="ARBA" id="ARBA00023015"/>
    </source>
</evidence>
<dbReference type="Gene3D" id="4.10.240.10">
    <property type="entry name" value="Zn(2)-C6 fungal-type DNA-binding domain"/>
    <property type="match status" value="1"/>
</dbReference>
<dbReference type="GO" id="GO:0006351">
    <property type="term" value="P:DNA-templated transcription"/>
    <property type="evidence" value="ECO:0007669"/>
    <property type="project" value="InterPro"/>
</dbReference>
<proteinExistence type="predicted"/>
<dbReference type="CDD" id="cd00067">
    <property type="entry name" value="GAL4"/>
    <property type="match status" value="1"/>
</dbReference>
<evidence type="ECO:0000256" key="2">
    <source>
        <dbReference type="ARBA" id="ARBA00022723"/>
    </source>
</evidence>
<feature type="region of interest" description="Disordered" evidence="6">
    <location>
        <begin position="198"/>
        <end position="226"/>
    </location>
</feature>
<protein>
    <recommendedName>
        <fullName evidence="7">Zn(2)-C6 fungal-type domain-containing protein</fullName>
    </recommendedName>
</protein>
<dbReference type="EMBL" id="JANBPY010001453">
    <property type="protein sequence ID" value="KAJ1959976.1"/>
    <property type="molecule type" value="Genomic_DNA"/>
</dbReference>
<keyword evidence="9" id="KW-1185">Reference proteome</keyword>
<dbReference type="PANTHER" id="PTHR47338:SF5">
    <property type="entry name" value="ZN(II)2CYS6 TRANSCRIPTION FACTOR (EUROFUNG)"/>
    <property type="match status" value="1"/>
</dbReference>
<keyword evidence="4" id="KW-0804">Transcription</keyword>
<evidence type="ECO:0000256" key="4">
    <source>
        <dbReference type="ARBA" id="ARBA00023163"/>
    </source>
</evidence>
<feature type="domain" description="Zn(2)-C6 fungal-type" evidence="7">
    <location>
        <begin position="21"/>
        <end position="51"/>
    </location>
</feature>